<evidence type="ECO:0000313" key="4">
    <source>
        <dbReference type="Proteomes" id="UP000243679"/>
    </source>
</evidence>
<name>A0A1Q2SPR9_9GAMM</name>
<dbReference type="OrthoDB" id="9813321at2"/>
<dbReference type="PANTHER" id="PTHR34404">
    <property type="entry name" value="REGULATORY PROTEIN, FMDB FAMILY"/>
    <property type="match status" value="1"/>
</dbReference>
<feature type="compositionally biased region" description="Polar residues" evidence="1">
    <location>
        <begin position="88"/>
        <end position="107"/>
    </location>
</feature>
<gene>
    <name evidence="3" type="ORF">TAO_1741</name>
</gene>
<dbReference type="NCBIfam" id="TIGR02605">
    <property type="entry name" value="CxxC_CxxC_SSSS"/>
    <property type="match status" value="1"/>
</dbReference>
<dbReference type="RefSeq" id="WP_096527584.1">
    <property type="nucleotide sequence ID" value="NZ_AP014836.1"/>
</dbReference>
<proteinExistence type="predicted"/>
<dbReference type="PANTHER" id="PTHR34404:SF2">
    <property type="entry name" value="CONSERVED SERINE RICH PROTEIN"/>
    <property type="match status" value="1"/>
</dbReference>
<dbReference type="Proteomes" id="UP000243679">
    <property type="component" value="Chromosome"/>
</dbReference>
<evidence type="ECO:0000259" key="2">
    <source>
        <dbReference type="SMART" id="SM00834"/>
    </source>
</evidence>
<dbReference type="Pfam" id="PF09723">
    <property type="entry name" value="Zn_ribbon_8"/>
    <property type="match status" value="1"/>
</dbReference>
<feature type="region of interest" description="Disordered" evidence="1">
    <location>
        <begin position="63"/>
        <end position="107"/>
    </location>
</feature>
<evidence type="ECO:0000256" key="1">
    <source>
        <dbReference type="SAM" id="MobiDB-lite"/>
    </source>
</evidence>
<feature type="domain" description="Putative regulatory protein FmdB zinc ribbon" evidence="2">
    <location>
        <begin position="1"/>
        <end position="42"/>
    </location>
</feature>
<dbReference type="AlphaFoldDB" id="A0A1Q2SPR9"/>
<feature type="compositionally biased region" description="Basic and acidic residues" evidence="1">
    <location>
        <begin position="72"/>
        <end position="84"/>
    </location>
</feature>
<reference evidence="3 4" key="1">
    <citation type="journal article" date="2017" name="ISME J.">
        <title>An acid-tolerant ammonia-oxidizing ?-proteobacterium from soil.</title>
        <authorList>
            <person name="Hayatsu M."/>
            <person name="Tago K."/>
            <person name="Uchiyama I."/>
            <person name="Toyoda A."/>
            <person name="Wang Y."/>
            <person name="Shimomura Y."/>
            <person name="Okubo T."/>
            <person name="Kurisu F."/>
            <person name="Hirono Y."/>
            <person name="Nonaka K."/>
            <person name="Akiyama H."/>
            <person name="Itoh T."/>
            <person name="Takami H."/>
        </authorList>
    </citation>
    <scope>NUCLEOTIDE SEQUENCE [LARGE SCALE GENOMIC DNA]</scope>
    <source>
        <strain evidence="3 4">TAO100</strain>
    </source>
</reference>
<dbReference type="Gene3D" id="2.20.28.30">
    <property type="entry name" value="RNA polymerase ii, chain L"/>
    <property type="match status" value="1"/>
</dbReference>
<keyword evidence="4" id="KW-1185">Reference proteome</keyword>
<evidence type="ECO:0000313" key="3">
    <source>
        <dbReference type="EMBL" id="BAW81111.1"/>
    </source>
</evidence>
<organism evidence="3 4">
    <name type="scientific">Candidatus Nitrosoglobus terrae</name>
    <dbReference type="NCBI Taxonomy" id="1630141"/>
    <lineage>
        <taxon>Bacteria</taxon>
        <taxon>Pseudomonadati</taxon>
        <taxon>Pseudomonadota</taxon>
        <taxon>Gammaproteobacteria</taxon>
        <taxon>Chromatiales</taxon>
        <taxon>Chromatiaceae</taxon>
        <taxon>Candidatus Nitrosoglobus</taxon>
    </lineage>
</organism>
<sequence>MPIYEYRCESCSHEVELLQKLTDAPAVRCPSCSEDKLRKLVSAAGFRLKGGGWYETDFKNSNKRNVVASGDGPKEKESAEKAPDHSGSAETNANPKKDAATSTTATN</sequence>
<dbReference type="KEGG" id="ntt:TAO_1741"/>
<dbReference type="InterPro" id="IPR013429">
    <property type="entry name" value="Regulatory_FmdB_Zinc_ribbon"/>
</dbReference>
<dbReference type="SMART" id="SM00834">
    <property type="entry name" value="CxxC_CXXC_SSSS"/>
    <property type="match status" value="1"/>
</dbReference>
<dbReference type="EMBL" id="AP014836">
    <property type="protein sequence ID" value="BAW81111.1"/>
    <property type="molecule type" value="Genomic_DNA"/>
</dbReference>
<protein>
    <submittedName>
        <fullName evidence="3">FmdB family transcriptional regulator</fullName>
    </submittedName>
</protein>
<accession>A0A1Q2SPR9</accession>